<comment type="caution">
    <text evidence="2">The sequence shown here is derived from an EMBL/GenBank/DDBJ whole genome shotgun (WGS) entry which is preliminary data.</text>
</comment>
<feature type="chain" id="PRO_5042015886" evidence="1">
    <location>
        <begin position="23"/>
        <end position="128"/>
    </location>
</feature>
<dbReference type="Proteomes" id="UP001195483">
    <property type="component" value="Unassembled WGS sequence"/>
</dbReference>
<dbReference type="EMBL" id="JAEAOA010002354">
    <property type="protein sequence ID" value="KAK3598011.1"/>
    <property type="molecule type" value="Genomic_DNA"/>
</dbReference>
<reference evidence="2" key="1">
    <citation type="journal article" date="2021" name="Genome Biol. Evol.">
        <title>A High-Quality Reference Genome for a Parasitic Bivalve with Doubly Uniparental Inheritance (Bivalvia: Unionida).</title>
        <authorList>
            <person name="Smith C.H."/>
        </authorList>
    </citation>
    <scope>NUCLEOTIDE SEQUENCE</scope>
    <source>
        <strain evidence="2">CHS0354</strain>
    </source>
</reference>
<evidence type="ECO:0000256" key="1">
    <source>
        <dbReference type="SAM" id="SignalP"/>
    </source>
</evidence>
<gene>
    <name evidence="2" type="ORF">CHS0354_042365</name>
</gene>
<feature type="signal peptide" evidence="1">
    <location>
        <begin position="1"/>
        <end position="22"/>
    </location>
</feature>
<keyword evidence="3" id="KW-1185">Reference proteome</keyword>
<reference evidence="2" key="3">
    <citation type="submission" date="2023-05" db="EMBL/GenBank/DDBJ databases">
        <authorList>
            <person name="Smith C.H."/>
        </authorList>
    </citation>
    <scope>NUCLEOTIDE SEQUENCE</scope>
    <source>
        <strain evidence="2">CHS0354</strain>
        <tissue evidence="2">Mantle</tissue>
    </source>
</reference>
<name>A0AAE0STV3_9BIVA</name>
<sequence>MNIKTVISFLVIVTVYMYDAHGCPSLPNDCRTECITMDNTGCFVCNCIYLVSDGNKHPAGVLGNGCSVFPDECLSSCVSMDDRGCIVCTCPNIVPTTKPATTTTTRTTMPPTERVHLCFDGGYPHQCN</sequence>
<protein>
    <submittedName>
        <fullName evidence="2">Uncharacterized protein</fullName>
    </submittedName>
</protein>
<keyword evidence="1" id="KW-0732">Signal</keyword>
<evidence type="ECO:0000313" key="2">
    <source>
        <dbReference type="EMBL" id="KAK3598011.1"/>
    </source>
</evidence>
<reference evidence="2" key="2">
    <citation type="journal article" date="2021" name="Genome Biol. Evol.">
        <title>Developing a high-quality reference genome for a parasitic bivalve with doubly uniparental inheritance (Bivalvia: Unionida).</title>
        <authorList>
            <person name="Smith C.H."/>
        </authorList>
    </citation>
    <scope>NUCLEOTIDE SEQUENCE</scope>
    <source>
        <strain evidence="2">CHS0354</strain>
        <tissue evidence="2">Mantle</tissue>
    </source>
</reference>
<evidence type="ECO:0000313" key="3">
    <source>
        <dbReference type="Proteomes" id="UP001195483"/>
    </source>
</evidence>
<organism evidence="2 3">
    <name type="scientific">Potamilus streckersoni</name>
    <dbReference type="NCBI Taxonomy" id="2493646"/>
    <lineage>
        <taxon>Eukaryota</taxon>
        <taxon>Metazoa</taxon>
        <taxon>Spiralia</taxon>
        <taxon>Lophotrochozoa</taxon>
        <taxon>Mollusca</taxon>
        <taxon>Bivalvia</taxon>
        <taxon>Autobranchia</taxon>
        <taxon>Heteroconchia</taxon>
        <taxon>Palaeoheterodonta</taxon>
        <taxon>Unionida</taxon>
        <taxon>Unionoidea</taxon>
        <taxon>Unionidae</taxon>
        <taxon>Ambleminae</taxon>
        <taxon>Lampsilini</taxon>
        <taxon>Potamilus</taxon>
    </lineage>
</organism>
<proteinExistence type="predicted"/>
<accession>A0AAE0STV3</accession>
<dbReference type="AlphaFoldDB" id="A0AAE0STV3"/>